<gene>
    <name evidence="2" type="ORF">Tcan_02684</name>
</gene>
<reference evidence="2 3" key="1">
    <citation type="submission" date="2014-11" db="EMBL/GenBank/DDBJ databases">
        <title>Genetic blueprint of the zoonotic pathogen Toxocara canis.</title>
        <authorList>
            <person name="Zhu X.-Q."/>
            <person name="Korhonen P.K."/>
            <person name="Cai H."/>
            <person name="Young N.D."/>
            <person name="Nejsum P."/>
            <person name="von Samson-Himmelstjerna G."/>
            <person name="Boag P.R."/>
            <person name="Tan P."/>
            <person name="Li Q."/>
            <person name="Min J."/>
            <person name="Yang Y."/>
            <person name="Wang X."/>
            <person name="Fang X."/>
            <person name="Hall R.S."/>
            <person name="Hofmann A."/>
            <person name="Sternberg P.W."/>
            <person name="Jex A.R."/>
            <person name="Gasser R.B."/>
        </authorList>
    </citation>
    <scope>NUCLEOTIDE SEQUENCE [LARGE SCALE GENOMIC DNA]</scope>
    <source>
        <strain evidence="2">PN_DK_2014</strain>
    </source>
</reference>
<proteinExistence type="predicted"/>
<dbReference type="AlphaFoldDB" id="A0A0B2VCE5"/>
<keyword evidence="3" id="KW-1185">Reference proteome</keyword>
<feature type="region of interest" description="Disordered" evidence="1">
    <location>
        <begin position="69"/>
        <end position="93"/>
    </location>
</feature>
<dbReference type="OrthoDB" id="5829045at2759"/>
<dbReference type="EMBL" id="JPKZ01001577">
    <property type="protein sequence ID" value="KHN81181.1"/>
    <property type="molecule type" value="Genomic_DNA"/>
</dbReference>
<sequence length="200" mass="22432">MNVIIQYCSMACLIAISFCDSNTTLNDDEFPSVEAFTVMNEVTEDILDASTVAGDLSISEEQLFEMPPPLLDFETTSPPPQRSSSHQLDTFDDSQISSNFSTKPLVTTPAASFPSPINSFNTMMNKAKQFADQYLTKKQQHQLHVAVTEARNSGSDTDEVRRVVLRFLNSVLTAQQKKEISERKEELHREFSDDAVLRSQ</sequence>
<evidence type="ECO:0000313" key="2">
    <source>
        <dbReference type="EMBL" id="KHN81181.1"/>
    </source>
</evidence>
<protein>
    <submittedName>
        <fullName evidence="2">Uncharacterized protein</fullName>
    </submittedName>
</protein>
<organism evidence="2 3">
    <name type="scientific">Toxocara canis</name>
    <name type="common">Canine roundworm</name>
    <dbReference type="NCBI Taxonomy" id="6265"/>
    <lineage>
        <taxon>Eukaryota</taxon>
        <taxon>Metazoa</taxon>
        <taxon>Ecdysozoa</taxon>
        <taxon>Nematoda</taxon>
        <taxon>Chromadorea</taxon>
        <taxon>Rhabditida</taxon>
        <taxon>Spirurina</taxon>
        <taxon>Ascaridomorpha</taxon>
        <taxon>Ascaridoidea</taxon>
        <taxon>Toxocaridae</taxon>
        <taxon>Toxocara</taxon>
    </lineage>
</organism>
<dbReference type="Proteomes" id="UP000031036">
    <property type="component" value="Unassembled WGS sequence"/>
</dbReference>
<name>A0A0B2VCE5_TOXCA</name>
<evidence type="ECO:0000313" key="3">
    <source>
        <dbReference type="Proteomes" id="UP000031036"/>
    </source>
</evidence>
<accession>A0A0B2VCE5</accession>
<comment type="caution">
    <text evidence="2">The sequence shown here is derived from an EMBL/GenBank/DDBJ whole genome shotgun (WGS) entry which is preliminary data.</text>
</comment>
<evidence type="ECO:0000256" key="1">
    <source>
        <dbReference type="SAM" id="MobiDB-lite"/>
    </source>
</evidence>
<feature type="compositionally biased region" description="Polar residues" evidence="1">
    <location>
        <begin position="82"/>
        <end position="93"/>
    </location>
</feature>
<feature type="region of interest" description="Disordered" evidence="1">
    <location>
        <begin position="178"/>
        <end position="200"/>
    </location>
</feature>